<reference evidence="2" key="1">
    <citation type="submission" date="2022-02" db="EMBL/GenBank/DDBJ databases">
        <authorList>
            <person name="Giguere J D."/>
        </authorList>
    </citation>
    <scope>NUCLEOTIDE SEQUENCE</scope>
    <source>
        <strain evidence="2">CCAP 1055/1</strain>
    </source>
</reference>
<sequence length="110" mass="11807">MQSLLADLDTNGRGKTRTVALDVRSPAEVSQTGPLSPSVITFPLNLIQEGAFAMPEKEFQKKYGIAKPLPDERLVFSCKSGMRAGMAADIAAKAGYKNVVVYPGGSAEWF</sequence>
<dbReference type="Pfam" id="PF00581">
    <property type="entry name" value="Rhodanese"/>
    <property type="match status" value="1"/>
</dbReference>
<dbReference type="PANTHER" id="PTHR44086">
    <property type="entry name" value="THIOSULFATE SULFURTRANSFERASE RDL2, MITOCHONDRIAL-RELATED"/>
    <property type="match status" value="1"/>
</dbReference>
<proteinExistence type="predicted"/>
<organism evidence="2">
    <name type="scientific">Phaeodactylum tricornutum</name>
    <name type="common">Diatom</name>
    <dbReference type="NCBI Taxonomy" id="2850"/>
    <lineage>
        <taxon>Eukaryota</taxon>
        <taxon>Sar</taxon>
        <taxon>Stramenopiles</taxon>
        <taxon>Ochrophyta</taxon>
        <taxon>Bacillariophyta</taxon>
        <taxon>Bacillariophyceae</taxon>
        <taxon>Bacillariophycidae</taxon>
        <taxon>Naviculales</taxon>
        <taxon>Phaeodactylaceae</taxon>
        <taxon>Phaeodactylum</taxon>
    </lineage>
</organism>
<gene>
    <name evidence="2" type="ORF">PTTT1_LOCUS21587</name>
</gene>
<dbReference type="PROSITE" id="PS50206">
    <property type="entry name" value="RHODANESE_3"/>
    <property type="match status" value="1"/>
</dbReference>
<dbReference type="Gene3D" id="3.40.250.10">
    <property type="entry name" value="Rhodanese-like domain"/>
    <property type="match status" value="1"/>
</dbReference>
<dbReference type="SUPFAM" id="SSF52821">
    <property type="entry name" value="Rhodanese/Cell cycle control phosphatase"/>
    <property type="match status" value="1"/>
</dbReference>
<dbReference type="InterPro" id="IPR036873">
    <property type="entry name" value="Rhodanese-like_dom_sf"/>
</dbReference>
<dbReference type="AlphaFoldDB" id="A0A8J9T2Q8"/>
<accession>A0A8J9T2Q8</accession>
<evidence type="ECO:0000313" key="2">
    <source>
        <dbReference type="EMBL" id="CAG9283062.1"/>
    </source>
</evidence>
<evidence type="ECO:0000259" key="1">
    <source>
        <dbReference type="PROSITE" id="PS50206"/>
    </source>
</evidence>
<dbReference type="PANTHER" id="PTHR44086:SF10">
    <property type="entry name" value="THIOSULFATE SULFURTRANSFERASE_RHODANESE-LIKE DOMAIN-CONTAINING PROTEIN 3"/>
    <property type="match status" value="1"/>
</dbReference>
<feature type="domain" description="Rhodanese" evidence="1">
    <location>
        <begin position="42"/>
        <end position="109"/>
    </location>
</feature>
<dbReference type="Proteomes" id="UP000836788">
    <property type="component" value="Chromosome 18"/>
</dbReference>
<dbReference type="GO" id="GO:0005739">
    <property type="term" value="C:mitochondrion"/>
    <property type="evidence" value="ECO:0007669"/>
    <property type="project" value="TreeGrafter"/>
</dbReference>
<dbReference type="InterPro" id="IPR001763">
    <property type="entry name" value="Rhodanese-like_dom"/>
</dbReference>
<name>A0A8J9T2Q8_PHATR</name>
<protein>
    <recommendedName>
        <fullName evidence="1">Rhodanese domain-containing protein</fullName>
    </recommendedName>
</protein>
<dbReference type="GO" id="GO:0004792">
    <property type="term" value="F:thiosulfate-cyanide sulfurtransferase activity"/>
    <property type="evidence" value="ECO:0007669"/>
    <property type="project" value="TreeGrafter"/>
</dbReference>
<dbReference type="EMBL" id="OU594959">
    <property type="protein sequence ID" value="CAG9283062.1"/>
    <property type="molecule type" value="Genomic_DNA"/>
</dbReference>